<name>A0A1D1XX38_9ARAE</name>
<dbReference type="PROSITE" id="PS50157">
    <property type="entry name" value="ZINC_FINGER_C2H2_2"/>
    <property type="match status" value="1"/>
</dbReference>
<keyword evidence="1" id="KW-0479">Metal-binding</keyword>
<dbReference type="GO" id="GO:0008270">
    <property type="term" value="F:zinc ion binding"/>
    <property type="evidence" value="ECO:0007669"/>
    <property type="project" value="UniProtKB-KW"/>
</dbReference>
<dbReference type="EMBL" id="GDJX01021015">
    <property type="protein sequence ID" value="JAT46921.1"/>
    <property type="molecule type" value="Transcribed_RNA"/>
</dbReference>
<gene>
    <name evidence="4" type="primary">ZFP7_0</name>
    <name evidence="4" type="ORF">g.20310</name>
</gene>
<dbReference type="InterPro" id="IPR036236">
    <property type="entry name" value="Znf_C2H2_sf"/>
</dbReference>
<evidence type="ECO:0000259" key="3">
    <source>
        <dbReference type="PROSITE" id="PS50157"/>
    </source>
</evidence>
<feature type="region of interest" description="Disordered" evidence="2">
    <location>
        <begin position="50"/>
        <end position="75"/>
    </location>
</feature>
<proteinExistence type="predicted"/>
<keyword evidence="1" id="KW-0863">Zinc-finger</keyword>
<feature type="non-terminal residue" evidence="4">
    <location>
        <position position="1"/>
    </location>
</feature>
<feature type="compositionally biased region" description="Polar residues" evidence="2">
    <location>
        <begin position="216"/>
        <end position="227"/>
    </location>
</feature>
<dbReference type="SUPFAM" id="SSF57667">
    <property type="entry name" value="beta-beta-alpha zinc fingers"/>
    <property type="match status" value="1"/>
</dbReference>
<sequence length="237" mass="25921">HLPFIPSLTSFSSVLKAHHFHTTTSLASVSSIKTFCTFLLLPSKMQLHKDHEEVGERSAGDQGPGENTSECDDCEGGNNNSGAWLNLSLGGSISSKLGDSSDPRSKHMPDKVFSCNFCMRKFFSSQALGGHQNAHKRERGAARKSHQSQRMIMGLPLNSPFGHSLRVQPHSLVHKPQREGTGMVARFQDVAASAGMAWAPFSLQVAMDFMWPGSSQTNFQPSKQPSELSKLDLSLRL</sequence>
<protein>
    <submittedName>
        <fullName evidence="4">Zinc finger protein 7</fullName>
    </submittedName>
</protein>
<feature type="compositionally biased region" description="Basic and acidic residues" evidence="2">
    <location>
        <begin position="50"/>
        <end position="59"/>
    </location>
</feature>
<accession>A0A1D1XX38</accession>
<dbReference type="AlphaFoldDB" id="A0A1D1XX38"/>
<dbReference type="Gene3D" id="3.30.160.60">
    <property type="entry name" value="Classic Zinc Finger"/>
    <property type="match status" value="1"/>
</dbReference>
<evidence type="ECO:0000313" key="4">
    <source>
        <dbReference type="EMBL" id="JAT46921.1"/>
    </source>
</evidence>
<dbReference type="PANTHER" id="PTHR47593">
    <property type="entry name" value="ZINC FINGER PROTEIN 4-LIKE"/>
    <property type="match status" value="1"/>
</dbReference>
<dbReference type="PANTHER" id="PTHR47593:SF8">
    <property type="entry name" value="OS12G0581900 PROTEIN"/>
    <property type="match status" value="1"/>
</dbReference>
<evidence type="ECO:0000256" key="1">
    <source>
        <dbReference type="PROSITE-ProRule" id="PRU00042"/>
    </source>
</evidence>
<feature type="region of interest" description="Disordered" evidence="2">
    <location>
        <begin position="216"/>
        <end position="237"/>
    </location>
</feature>
<feature type="domain" description="C2H2-type" evidence="3">
    <location>
        <begin position="113"/>
        <end position="140"/>
    </location>
</feature>
<reference evidence="4" key="1">
    <citation type="submission" date="2015-07" db="EMBL/GenBank/DDBJ databases">
        <title>Transcriptome Assembly of Anthurium amnicola.</title>
        <authorList>
            <person name="Suzuki J."/>
        </authorList>
    </citation>
    <scope>NUCLEOTIDE SEQUENCE</scope>
</reference>
<dbReference type="PROSITE" id="PS00028">
    <property type="entry name" value="ZINC_FINGER_C2H2_1"/>
    <property type="match status" value="1"/>
</dbReference>
<dbReference type="InterPro" id="IPR053266">
    <property type="entry name" value="Zinc_finger_protein_7"/>
</dbReference>
<evidence type="ECO:0000256" key="2">
    <source>
        <dbReference type="SAM" id="MobiDB-lite"/>
    </source>
</evidence>
<organism evidence="4">
    <name type="scientific">Anthurium amnicola</name>
    <dbReference type="NCBI Taxonomy" id="1678845"/>
    <lineage>
        <taxon>Eukaryota</taxon>
        <taxon>Viridiplantae</taxon>
        <taxon>Streptophyta</taxon>
        <taxon>Embryophyta</taxon>
        <taxon>Tracheophyta</taxon>
        <taxon>Spermatophyta</taxon>
        <taxon>Magnoliopsida</taxon>
        <taxon>Liliopsida</taxon>
        <taxon>Araceae</taxon>
        <taxon>Pothoideae</taxon>
        <taxon>Potheae</taxon>
        <taxon>Anthurium</taxon>
    </lineage>
</organism>
<keyword evidence="1" id="KW-0862">Zinc</keyword>
<dbReference type="InterPro" id="IPR013087">
    <property type="entry name" value="Znf_C2H2_type"/>
</dbReference>